<keyword evidence="4" id="KW-0479">Metal-binding</keyword>
<dbReference type="AlphaFoldDB" id="A0A3R5UWK5"/>
<feature type="domain" description="Deacetylase sirtuin-type" evidence="5">
    <location>
        <begin position="1"/>
        <end position="273"/>
    </location>
</feature>
<keyword evidence="2" id="KW-0808">Transferase</keyword>
<organism evidence="6 7">
    <name type="scientific">Geovibrio thiophilus</name>
    <dbReference type="NCBI Taxonomy" id="139438"/>
    <lineage>
        <taxon>Bacteria</taxon>
        <taxon>Pseudomonadati</taxon>
        <taxon>Deferribacterota</taxon>
        <taxon>Deferribacteres</taxon>
        <taxon>Deferribacterales</taxon>
        <taxon>Geovibrionaceae</taxon>
        <taxon>Geovibrio</taxon>
    </lineage>
</organism>
<dbReference type="PANTHER" id="PTHR11085:SF10">
    <property type="entry name" value="NAD-DEPENDENT PROTEIN DEACYLASE SIRTUIN-5, MITOCHONDRIAL-RELATED"/>
    <property type="match status" value="1"/>
</dbReference>
<keyword evidence="7" id="KW-1185">Reference proteome</keyword>
<keyword evidence="3" id="KW-0520">NAD</keyword>
<dbReference type="InterPro" id="IPR029035">
    <property type="entry name" value="DHS-like_NAD/FAD-binding_dom"/>
</dbReference>
<feature type="binding site" evidence="4">
    <location>
        <position position="171"/>
    </location>
    <ligand>
        <name>Zn(2+)</name>
        <dbReference type="ChEBI" id="CHEBI:29105"/>
    </ligand>
</feature>
<gene>
    <name evidence="6" type="ORF">EP073_02315</name>
</gene>
<feature type="binding site" evidence="4">
    <location>
        <position position="140"/>
    </location>
    <ligand>
        <name>Zn(2+)</name>
        <dbReference type="ChEBI" id="CHEBI:29105"/>
    </ligand>
</feature>
<accession>A0A3R5UWK5</accession>
<feature type="active site" description="Proton acceptor" evidence="4">
    <location>
        <position position="126"/>
    </location>
</feature>
<dbReference type="RefSeq" id="WP_128465557.1">
    <property type="nucleotide sequence ID" value="NZ_CP035108.1"/>
</dbReference>
<evidence type="ECO:0000259" key="5">
    <source>
        <dbReference type="PROSITE" id="PS50305"/>
    </source>
</evidence>
<dbReference type="Proteomes" id="UP000287502">
    <property type="component" value="Chromosome"/>
</dbReference>
<dbReference type="Gene3D" id="3.30.1600.10">
    <property type="entry name" value="SIR2/SIRT2 'Small Domain"/>
    <property type="match status" value="1"/>
</dbReference>
<dbReference type="EC" id="2.3.1.286" evidence="1"/>
<evidence type="ECO:0000313" key="6">
    <source>
        <dbReference type="EMBL" id="QAR32270.1"/>
    </source>
</evidence>
<dbReference type="GO" id="GO:0046872">
    <property type="term" value="F:metal ion binding"/>
    <property type="evidence" value="ECO:0007669"/>
    <property type="project" value="UniProtKB-KW"/>
</dbReference>
<reference evidence="6 7" key="1">
    <citation type="submission" date="2019-01" db="EMBL/GenBank/DDBJ databases">
        <title>Geovibrio thiophilus DSM 11263, complete genome.</title>
        <authorList>
            <person name="Spring S."/>
            <person name="Bunk B."/>
            <person name="Sproer C."/>
        </authorList>
    </citation>
    <scope>NUCLEOTIDE SEQUENCE [LARGE SCALE GENOMIC DNA]</scope>
    <source>
        <strain evidence="6 7">DSM 11263</strain>
    </source>
</reference>
<dbReference type="InterPro" id="IPR050134">
    <property type="entry name" value="NAD-dep_sirtuin_deacylases"/>
</dbReference>
<dbReference type="GO" id="GO:0070403">
    <property type="term" value="F:NAD+ binding"/>
    <property type="evidence" value="ECO:0007669"/>
    <property type="project" value="InterPro"/>
</dbReference>
<name>A0A3R5UWK5_9BACT</name>
<dbReference type="InterPro" id="IPR003000">
    <property type="entry name" value="Sirtuin"/>
</dbReference>
<dbReference type="InterPro" id="IPR026590">
    <property type="entry name" value="Ssirtuin_cat_dom"/>
</dbReference>
<dbReference type="InterPro" id="IPR026591">
    <property type="entry name" value="Sirtuin_cat_small_dom_sf"/>
</dbReference>
<feature type="binding site" evidence="4">
    <location>
        <position position="134"/>
    </location>
    <ligand>
        <name>Zn(2+)</name>
        <dbReference type="ChEBI" id="CHEBI:29105"/>
    </ligand>
</feature>
<proteinExistence type="predicted"/>
<dbReference type="PROSITE" id="PS50305">
    <property type="entry name" value="SIRTUIN"/>
    <property type="match status" value="1"/>
</dbReference>
<evidence type="ECO:0000313" key="7">
    <source>
        <dbReference type="Proteomes" id="UP000287502"/>
    </source>
</evidence>
<evidence type="ECO:0000256" key="2">
    <source>
        <dbReference type="ARBA" id="ARBA00022679"/>
    </source>
</evidence>
<feature type="binding site" evidence="4">
    <location>
        <position position="168"/>
    </location>
    <ligand>
        <name>Zn(2+)</name>
        <dbReference type="ChEBI" id="CHEBI:29105"/>
    </ligand>
</feature>
<dbReference type="KEGG" id="gtl:EP073_02315"/>
<evidence type="ECO:0000256" key="3">
    <source>
        <dbReference type="ARBA" id="ARBA00023027"/>
    </source>
</evidence>
<dbReference type="GO" id="GO:0017136">
    <property type="term" value="F:histone deacetylase activity, NAD-dependent"/>
    <property type="evidence" value="ECO:0007669"/>
    <property type="project" value="TreeGrafter"/>
</dbReference>
<evidence type="ECO:0000256" key="4">
    <source>
        <dbReference type="PROSITE-ProRule" id="PRU00236"/>
    </source>
</evidence>
<dbReference type="PANTHER" id="PTHR11085">
    <property type="entry name" value="NAD-DEPENDENT PROTEIN DEACYLASE SIRTUIN-5, MITOCHONDRIAL-RELATED"/>
    <property type="match status" value="1"/>
</dbReference>
<sequence>MNKAVDIICGSRSCLFLTSAGMSAESGIPTFRDKEGYWRNFPAYKNLNLEAVELANPRSFKTRPAHAWAFYEWRRRNARENKPHEGYSVINSLIDNHFENSFIHTTNTDGFHMISGTSADHVYEIHGSIWRLQCMAGLGCSYTYEENDDVPLCGLDCESMTASNLPVCPKCGGLLRPNVLMFGDFDYVEHAYQYNNFRDFLERAGIPDVTLLIGSSGSVPTNDYLALRLQASGSRIITINPDESSLKVCKPDVFIQTGAKEALAAIADGLGIKYH</sequence>
<dbReference type="OrthoDB" id="9800582at2"/>
<protein>
    <recommendedName>
        <fullName evidence="1">protein acetyllysine N-acetyltransferase</fullName>
        <ecNumber evidence="1">2.3.1.286</ecNumber>
    </recommendedName>
</protein>
<dbReference type="SUPFAM" id="SSF52467">
    <property type="entry name" value="DHS-like NAD/FAD-binding domain"/>
    <property type="match status" value="1"/>
</dbReference>
<keyword evidence="4" id="KW-0862">Zinc</keyword>
<dbReference type="Gene3D" id="3.40.50.1220">
    <property type="entry name" value="TPP-binding domain"/>
    <property type="match status" value="1"/>
</dbReference>
<evidence type="ECO:0000256" key="1">
    <source>
        <dbReference type="ARBA" id="ARBA00012928"/>
    </source>
</evidence>
<dbReference type="Pfam" id="PF02146">
    <property type="entry name" value="SIR2"/>
    <property type="match status" value="1"/>
</dbReference>
<dbReference type="EMBL" id="CP035108">
    <property type="protein sequence ID" value="QAR32270.1"/>
    <property type="molecule type" value="Genomic_DNA"/>
</dbReference>